<protein>
    <submittedName>
        <fullName evidence="1">22302_t:CDS:1</fullName>
    </submittedName>
</protein>
<dbReference type="EMBL" id="CAJVQA010015303">
    <property type="protein sequence ID" value="CAG8736471.1"/>
    <property type="molecule type" value="Genomic_DNA"/>
</dbReference>
<dbReference type="Proteomes" id="UP000789759">
    <property type="component" value="Unassembled WGS sequence"/>
</dbReference>
<evidence type="ECO:0000313" key="1">
    <source>
        <dbReference type="EMBL" id="CAG8736471.1"/>
    </source>
</evidence>
<organism evidence="1 2">
    <name type="scientific">Cetraspora pellucida</name>
    <dbReference type="NCBI Taxonomy" id="1433469"/>
    <lineage>
        <taxon>Eukaryota</taxon>
        <taxon>Fungi</taxon>
        <taxon>Fungi incertae sedis</taxon>
        <taxon>Mucoromycota</taxon>
        <taxon>Glomeromycotina</taxon>
        <taxon>Glomeromycetes</taxon>
        <taxon>Diversisporales</taxon>
        <taxon>Gigasporaceae</taxon>
        <taxon>Cetraspora</taxon>
    </lineage>
</organism>
<name>A0A9N9NIQ1_9GLOM</name>
<accession>A0A9N9NIQ1</accession>
<proteinExistence type="predicted"/>
<keyword evidence="2" id="KW-1185">Reference proteome</keyword>
<dbReference type="OrthoDB" id="2356959at2759"/>
<evidence type="ECO:0000313" key="2">
    <source>
        <dbReference type="Proteomes" id="UP000789759"/>
    </source>
</evidence>
<feature type="non-terminal residue" evidence="1">
    <location>
        <position position="1"/>
    </location>
</feature>
<reference evidence="1" key="1">
    <citation type="submission" date="2021-06" db="EMBL/GenBank/DDBJ databases">
        <authorList>
            <person name="Kallberg Y."/>
            <person name="Tangrot J."/>
            <person name="Rosling A."/>
        </authorList>
    </citation>
    <scope>NUCLEOTIDE SEQUENCE</scope>
    <source>
        <strain evidence="1">FL966</strain>
    </source>
</reference>
<dbReference type="AlphaFoldDB" id="A0A9N9NIQ1"/>
<comment type="caution">
    <text evidence="1">The sequence shown here is derived from an EMBL/GenBank/DDBJ whole genome shotgun (WGS) entry which is preliminary data.</text>
</comment>
<sequence>DCKETITVTFTPTITLCSTPTPTPKCCQSSGGPGWQNKFHTPQSANVFVIDNITTSQDCCNFCFNDPECLQWNS</sequence>
<gene>
    <name evidence="1" type="ORF">CPELLU_LOCUS13838</name>
</gene>